<keyword evidence="2" id="KW-0812">Transmembrane</keyword>
<comment type="caution">
    <text evidence="3">The sequence shown here is derived from an EMBL/GenBank/DDBJ whole genome shotgun (WGS) entry which is preliminary data.</text>
</comment>
<name>A0A3A4B9Y4_9ACTN</name>
<reference evidence="3 4" key="1">
    <citation type="submission" date="2018-09" db="EMBL/GenBank/DDBJ databases">
        <title>YIM 75507 draft genome.</title>
        <authorList>
            <person name="Tang S."/>
            <person name="Feng Y."/>
        </authorList>
    </citation>
    <scope>NUCLEOTIDE SEQUENCE [LARGE SCALE GENOMIC DNA]</scope>
    <source>
        <strain evidence="3 4">YIM 75507</strain>
    </source>
</reference>
<feature type="region of interest" description="Disordered" evidence="1">
    <location>
        <begin position="1"/>
        <end position="20"/>
    </location>
</feature>
<dbReference type="AlphaFoldDB" id="A0A3A4B9Y4"/>
<sequence length="161" mass="16062">MFAADSARDRGAVSPKECRRSGRGGWPLLIAGLFLLGSALVRYGVIEKIEPLAARGLFSILWLGAIARVPGVALALGHLGPPSPVPRTEPVPLTIDDDLDGAFGGGGSVPAGAEGGAGSGRTPEPGVRVGGRGGGRGTAGLAGRRSSRRRPGGSPRTAGPA</sequence>
<accession>A0A3A4B9Y4</accession>
<feature type="compositionally biased region" description="Low complexity" evidence="1">
    <location>
        <begin position="152"/>
        <end position="161"/>
    </location>
</feature>
<dbReference type="OrthoDB" id="9807744at2"/>
<feature type="compositionally biased region" description="Gly residues" evidence="1">
    <location>
        <begin position="102"/>
        <end position="119"/>
    </location>
</feature>
<evidence type="ECO:0000313" key="3">
    <source>
        <dbReference type="EMBL" id="RJL35709.1"/>
    </source>
</evidence>
<feature type="transmembrane region" description="Helical" evidence="2">
    <location>
        <begin position="26"/>
        <end position="45"/>
    </location>
</feature>
<keyword evidence="2" id="KW-1133">Transmembrane helix</keyword>
<dbReference type="Proteomes" id="UP000265768">
    <property type="component" value="Unassembled WGS sequence"/>
</dbReference>
<evidence type="ECO:0000313" key="4">
    <source>
        <dbReference type="Proteomes" id="UP000265768"/>
    </source>
</evidence>
<gene>
    <name evidence="3" type="ORF">D5H75_02675</name>
</gene>
<feature type="region of interest" description="Disordered" evidence="1">
    <location>
        <begin position="80"/>
        <end position="161"/>
    </location>
</feature>
<evidence type="ECO:0000256" key="2">
    <source>
        <dbReference type="SAM" id="Phobius"/>
    </source>
</evidence>
<organism evidence="3 4">
    <name type="scientific">Bailinhaonella thermotolerans</name>
    <dbReference type="NCBI Taxonomy" id="1070861"/>
    <lineage>
        <taxon>Bacteria</taxon>
        <taxon>Bacillati</taxon>
        <taxon>Actinomycetota</taxon>
        <taxon>Actinomycetes</taxon>
        <taxon>Streptosporangiales</taxon>
        <taxon>Streptosporangiaceae</taxon>
        <taxon>Bailinhaonella</taxon>
    </lineage>
</organism>
<dbReference type="EMBL" id="QZEY01000001">
    <property type="protein sequence ID" value="RJL35709.1"/>
    <property type="molecule type" value="Genomic_DNA"/>
</dbReference>
<evidence type="ECO:0000256" key="1">
    <source>
        <dbReference type="SAM" id="MobiDB-lite"/>
    </source>
</evidence>
<protein>
    <submittedName>
        <fullName evidence="3">Uncharacterized protein</fullName>
    </submittedName>
</protein>
<keyword evidence="4" id="KW-1185">Reference proteome</keyword>
<feature type="compositionally biased region" description="Gly residues" evidence="1">
    <location>
        <begin position="128"/>
        <end position="140"/>
    </location>
</feature>
<proteinExistence type="predicted"/>
<keyword evidence="2" id="KW-0472">Membrane</keyword>